<dbReference type="InterPro" id="IPR011990">
    <property type="entry name" value="TPR-like_helical_dom_sf"/>
</dbReference>
<dbReference type="EMBL" id="JBHSPA010000062">
    <property type="protein sequence ID" value="MFC5831273.1"/>
    <property type="molecule type" value="Genomic_DNA"/>
</dbReference>
<comment type="caution">
    <text evidence="2">The sequence shown here is derived from an EMBL/GenBank/DDBJ whole genome shotgun (WGS) entry which is preliminary data.</text>
</comment>
<dbReference type="Proteomes" id="UP001596058">
    <property type="component" value="Unassembled WGS sequence"/>
</dbReference>
<keyword evidence="3" id="KW-1185">Reference proteome</keyword>
<dbReference type="InterPro" id="IPR019734">
    <property type="entry name" value="TPR_rpt"/>
</dbReference>
<name>A0ABW1D3J5_9ACTN</name>
<dbReference type="InterPro" id="IPR041656">
    <property type="entry name" value="TPR_5"/>
</dbReference>
<sequence length="141" mass="15663">MTDDELREKLADLLTRDQSDPEVLLQIAYTNDSLGNEHEALPYYEKVLAAGASDRLGTWTGYGSTLRGCGRYEDALAAFDEGLKEFPGDAGLRTFRAMALHNLGRHREAVQDLLMLLAETGQVGGYERAVKFYADNLDLTF</sequence>
<dbReference type="SMART" id="SM00028">
    <property type="entry name" value="TPR"/>
    <property type="match status" value="3"/>
</dbReference>
<evidence type="ECO:0000313" key="2">
    <source>
        <dbReference type="EMBL" id="MFC5831273.1"/>
    </source>
</evidence>
<evidence type="ECO:0000259" key="1">
    <source>
        <dbReference type="Pfam" id="PF12688"/>
    </source>
</evidence>
<organism evidence="2 3">
    <name type="scientific">Nonomuraea insulae</name>
    <dbReference type="NCBI Taxonomy" id="1616787"/>
    <lineage>
        <taxon>Bacteria</taxon>
        <taxon>Bacillati</taxon>
        <taxon>Actinomycetota</taxon>
        <taxon>Actinomycetes</taxon>
        <taxon>Streptosporangiales</taxon>
        <taxon>Streptosporangiaceae</taxon>
        <taxon>Nonomuraea</taxon>
    </lineage>
</organism>
<gene>
    <name evidence="2" type="ORF">ACFPZ3_46110</name>
</gene>
<dbReference type="SUPFAM" id="SSF48452">
    <property type="entry name" value="TPR-like"/>
    <property type="match status" value="1"/>
</dbReference>
<dbReference type="Pfam" id="PF12688">
    <property type="entry name" value="TPR_5"/>
    <property type="match status" value="1"/>
</dbReference>
<dbReference type="Gene3D" id="1.25.40.10">
    <property type="entry name" value="Tetratricopeptide repeat domain"/>
    <property type="match status" value="1"/>
</dbReference>
<evidence type="ECO:0000313" key="3">
    <source>
        <dbReference type="Proteomes" id="UP001596058"/>
    </source>
</evidence>
<reference evidence="3" key="1">
    <citation type="journal article" date="2019" name="Int. J. Syst. Evol. Microbiol.">
        <title>The Global Catalogue of Microorganisms (GCM) 10K type strain sequencing project: providing services to taxonomists for standard genome sequencing and annotation.</title>
        <authorList>
            <consortium name="The Broad Institute Genomics Platform"/>
            <consortium name="The Broad Institute Genome Sequencing Center for Infectious Disease"/>
            <person name="Wu L."/>
            <person name="Ma J."/>
        </authorList>
    </citation>
    <scope>NUCLEOTIDE SEQUENCE [LARGE SCALE GENOMIC DNA]</scope>
    <source>
        <strain evidence="3">CCUG 53903</strain>
    </source>
</reference>
<proteinExistence type="predicted"/>
<protein>
    <submittedName>
        <fullName evidence="2">Tetratricopeptide repeat protein</fullName>
    </submittedName>
</protein>
<feature type="domain" description="Tetratrico peptide repeat group 5" evidence="1">
    <location>
        <begin position="24"/>
        <end position="137"/>
    </location>
</feature>
<dbReference type="RefSeq" id="WP_379520748.1">
    <property type="nucleotide sequence ID" value="NZ_JBHSPA010000062.1"/>
</dbReference>
<accession>A0ABW1D3J5</accession>